<dbReference type="PIRSF" id="PIRSF006603">
    <property type="entry name" value="DinF"/>
    <property type="match status" value="1"/>
</dbReference>
<feature type="transmembrane region" description="Helical" evidence="7">
    <location>
        <begin position="137"/>
        <end position="160"/>
    </location>
</feature>
<evidence type="ECO:0000256" key="6">
    <source>
        <dbReference type="ARBA" id="ARBA00023136"/>
    </source>
</evidence>
<dbReference type="Pfam" id="PF01554">
    <property type="entry name" value="MatE"/>
    <property type="match status" value="2"/>
</dbReference>
<evidence type="ECO:0000256" key="3">
    <source>
        <dbReference type="ARBA" id="ARBA00022475"/>
    </source>
</evidence>
<feature type="transmembrane region" description="Helical" evidence="7">
    <location>
        <begin position="92"/>
        <end position="117"/>
    </location>
</feature>
<evidence type="ECO:0008006" key="10">
    <source>
        <dbReference type="Google" id="ProtNLM"/>
    </source>
</evidence>
<protein>
    <recommendedName>
        <fullName evidence="10">Multidrug resistance protein NorM</fullName>
    </recommendedName>
</protein>
<reference evidence="8 9" key="1">
    <citation type="submission" date="2014-07" db="EMBL/GenBank/DDBJ databases">
        <title>Draft genome sequence of Thalassospira tepidiphila 1-1B.</title>
        <authorList>
            <person name="Lai Q."/>
            <person name="Shao Z."/>
        </authorList>
    </citation>
    <scope>NUCLEOTIDE SEQUENCE [LARGE SCALE GENOMIC DNA]</scope>
    <source>
        <strain evidence="8 9">MCCC 1A03514</strain>
    </source>
</reference>
<feature type="transmembrane region" description="Helical" evidence="7">
    <location>
        <begin position="312"/>
        <end position="332"/>
    </location>
</feature>
<feature type="transmembrane region" description="Helical" evidence="7">
    <location>
        <begin position="56"/>
        <end position="80"/>
    </location>
</feature>
<feature type="transmembrane region" description="Helical" evidence="7">
    <location>
        <begin position="391"/>
        <end position="409"/>
    </location>
</feature>
<evidence type="ECO:0000313" key="9">
    <source>
        <dbReference type="Proteomes" id="UP000094009"/>
    </source>
</evidence>
<feature type="transmembrane region" description="Helical" evidence="7">
    <location>
        <begin position="415"/>
        <end position="437"/>
    </location>
</feature>
<feature type="transmembrane region" description="Helical" evidence="7">
    <location>
        <begin position="172"/>
        <end position="191"/>
    </location>
</feature>
<dbReference type="AlphaFoldDB" id="A0A853KY79"/>
<dbReference type="InterPro" id="IPR052031">
    <property type="entry name" value="Membrane_Transporter-Flippase"/>
</dbReference>
<dbReference type="RefSeq" id="WP_064781598.1">
    <property type="nucleotide sequence ID" value="NZ_JPVZ01000006.1"/>
</dbReference>
<sequence>MALQQQYFIGGSVLRHILSMASTSMLALVAMVAVDALDLLFLSLLGDVDTVAALGFAWPLIFFTLAISLGVSTSMTALVARAEGLGDRDRARVMATHIVLFGVGLSVLMTAAIWWGAPVMLAALGASGRVHELGTSYLQIVMLCLPILVLSMASGALLRVIGAKQRSMWAKIAGAITNGVLDPIFIFGFGWGVEGAAWATVISRVVIMVIAFYGVRNVHNMLGRFNRAVFAQDVREIARVTVPVGLAKTGPPIASGFIMASMAKFGSDAVAAMAIIERIAPFAFVGYMALPQAIGPIFGQNFSAKRTDRVRAIWHSVWGLIVVYGLVVSALLFVLSDQLAELFRTTPETANLLGLFCTAIAPLYMFLGLQFSSHTFFNVTGRPNLAMLADLAKEFLGVIPLVWLGSIYFGAVGVLWGQVAGIVLFGALTGIVSYRLACQKPRSDQFLQTRPHKPVVGGGNAG</sequence>
<dbReference type="GO" id="GO:0042910">
    <property type="term" value="F:xenobiotic transmembrane transporter activity"/>
    <property type="evidence" value="ECO:0007669"/>
    <property type="project" value="InterPro"/>
</dbReference>
<dbReference type="EMBL" id="JPVZ01000006">
    <property type="protein sequence ID" value="OAZ09034.1"/>
    <property type="molecule type" value="Genomic_DNA"/>
</dbReference>
<keyword evidence="2" id="KW-0813">Transport</keyword>
<evidence type="ECO:0000313" key="8">
    <source>
        <dbReference type="EMBL" id="OAZ09034.1"/>
    </source>
</evidence>
<proteinExistence type="predicted"/>
<keyword evidence="4 7" id="KW-0812">Transmembrane</keyword>
<keyword evidence="3" id="KW-1003">Cell membrane</keyword>
<accession>A0A853KY79</accession>
<dbReference type="NCBIfam" id="TIGR00797">
    <property type="entry name" value="matE"/>
    <property type="match status" value="1"/>
</dbReference>
<evidence type="ECO:0000256" key="2">
    <source>
        <dbReference type="ARBA" id="ARBA00022448"/>
    </source>
</evidence>
<evidence type="ECO:0000256" key="5">
    <source>
        <dbReference type="ARBA" id="ARBA00022989"/>
    </source>
</evidence>
<evidence type="ECO:0000256" key="1">
    <source>
        <dbReference type="ARBA" id="ARBA00004429"/>
    </source>
</evidence>
<dbReference type="GO" id="GO:0015297">
    <property type="term" value="F:antiporter activity"/>
    <property type="evidence" value="ECO:0007669"/>
    <property type="project" value="InterPro"/>
</dbReference>
<dbReference type="GO" id="GO:0005886">
    <property type="term" value="C:plasma membrane"/>
    <property type="evidence" value="ECO:0007669"/>
    <property type="project" value="UniProtKB-SubCell"/>
</dbReference>
<comment type="caution">
    <text evidence="8">The sequence shown here is derived from an EMBL/GenBank/DDBJ whole genome shotgun (WGS) entry which is preliminary data.</text>
</comment>
<evidence type="ECO:0000256" key="4">
    <source>
        <dbReference type="ARBA" id="ARBA00022692"/>
    </source>
</evidence>
<gene>
    <name evidence="8" type="ORF">TH4_14300</name>
</gene>
<dbReference type="Proteomes" id="UP000094009">
    <property type="component" value="Unassembled WGS sequence"/>
</dbReference>
<keyword evidence="6 7" id="KW-0472">Membrane</keyword>
<organism evidence="8 9">
    <name type="scientific">Thalassospira tepidiphila MCCC 1A03514</name>
    <dbReference type="NCBI Taxonomy" id="1177930"/>
    <lineage>
        <taxon>Bacteria</taxon>
        <taxon>Pseudomonadati</taxon>
        <taxon>Pseudomonadota</taxon>
        <taxon>Alphaproteobacteria</taxon>
        <taxon>Rhodospirillales</taxon>
        <taxon>Thalassospiraceae</taxon>
        <taxon>Thalassospira</taxon>
    </lineage>
</organism>
<keyword evidence="5 7" id="KW-1133">Transmembrane helix</keyword>
<evidence type="ECO:0000256" key="7">
    <source>
        <dbReference type="SAM" id="Phobius"/>
    </source>
</evidence>
<dbReference type="PANTHER" id="PTHR43549:SF3">
    <property type="entry name" value="MULTIDRUG RESISTANCE PROTEIN YPNP-RELATED"/>
    <property type="match status" value="1"/>
</dbReference>
<comment type="subcellular location">
    <subcellularLocation>
        <location evidence="1">Cell inner membrane</location>
        <topology evidence="1">Multi-pass membrane protein</topology>
    </subcellularLocation>
</comment>
<dbReference type="PANTHER" id="PTHR43549">
    <property type="entry name" value="MULTIDRUG RESISTANCE PROTEIN YPNP-RELATED"/>
    <property type="match status" value="1"/>
</dbReference>
<name>A0A853KY79_9PROT</name>
<feature type="transmembrane region" description="Helical" evidence="7">
    <location>
        <begin position="352"/>
        <end position="371"/>
    </location>
</feature>
<dbReference type="InterPro" id="IPR048279">
    <property type="entry name" value="MdtK-like"/>
</dbReference>
<feature type="transmembrane region" description="Helical" evidence="7">
    <location>
        <begin position="197"/>
        <end position="215"/>
    </location>
</feature>
<dbReference type="InterPro" id="IPR002528">
    <property type="entry name" value="MATE_fam"/>
</dbReference>